<name>A0A167ZGP6_9EURO</name>
<feature type="region of interest" description="Disordered" evidence="3">
    <location>
        <begin position="117"/>
        <end position="237"/>
    </location>
</feature>
<dbReference type="PANTHER" id="PTHR13495">
    <property type="entry name" value="NEFA-INTERACTING NUCLEAR PROTEIN NIP30"/>
    <property type="match status" value="1"/>
</dbReference>
<feature type="compositionally biased region" description="Low complexity" evidence="3">
    <location>
        <begin position="211"/>
        <end position="229"/>
    </location>
</feature>
<keyword evidence="6" id="KW-1185">Reference proteome</keyword>
<dbReference type="PANTHER" id="PTHR13495:SF0">
    <property type="entry name" value="PSME3-INTERACTING PROTEIN"/>
    <property type="match status" value="1"/>
</dbReference>
<accession>A0A167ZGP6</accession>
<evidence type="ECO:0000313" key="5">
    <source>
        <dbReference type="EMBL" id="KZZ92637.1"/>
    </source>
</evidence>
<protein>
    <submittedName>
        <fullName evidence="5">NEFA-interacting nuclear protein NIP30</fullName>
    </submittedName>
</protein>
<dbReference type="AlphaFoldDB" id="A0A167ZGP6"/>
<gene>
    <name evidence="5" type="ORF">AAP_02718</name>
</gene>
<evidence type="ECO:0000256" key="3">
    <source>
        <dbReference type="SAM" id="MobiDB-lite"/>
    </source>
</evidence>
<comment type="subcellular location">
    <subcellularLocation>
        <location evidence="1">Nucleus</location>
    </subcellularLocation>
</comment>
<dbReference type="EMBL" id="AZGZ01000010">
    <property type="protein sequence ID" value="KZZ92637.1"/>
    <property type="molecule type" value="Genomic_DNA"/>
</dbReference>
<evidence type="ECO:0000256" key="2">
    <source>
        <dbReference type="ARBA" id="ARBA00023242"/>
    </source>
</evidence>
<comment type="caution">
    <text evidence="5">The sequence shown here is derived from an EMBL/GenBank/DDBJ whole genome shotgun (WGS) entry which is preliminary data.</text>
</comment>
<evidence type="ECO:0000259" key="4">
    <source>
        <dbReference type="Pfam" id="PF10187"/>
    </source>
</evidence>
<feature type="compositionally biased region" description="Basic and acidic residues" evidence="3">
    <location>
        <begin position="19"/>
        <end position="37"/>
    </location>
</feature>
<proteinExistence type="predicted"/>
<organism evidence="5 6">
    <name type="scientific">Ascosphaera apis ARSEF 7405</name>
    <dbReference type="NCBI Taxonomy" id="392613"/>
    <lineage>
        <taxon>Eukaryota</taxon>
        <taxon>Fungi</taxon>
        <taxon>Dikarya</taxon>
        <taxon>Ascomycota</taxon>
        <taxon>Pezizomycotina</taxon>
        <taxon>Eurotiomycetes</taxon>
        <taxon>Eurotiomycetidae</taxon>
        <taxon>Onygenales</taxon>
        <taxon>Ascosphaeraceae</taxon>
        <taxon>Ascosphaera</taxon>
    </lineage>
</organism>
<reference evidence="5 6" key="1">
    <citation type="journal article" date="2016" name="Genome Biol. Evol.">
        <title>Divergent and convergent evolution of fungal pathogenicity.</title>
        <authorList>
            <person name="Shang Y."/>
            <person name="Xiao G."/>
            <person name="Zheng P."/>
            <person name="Cen K."/>
            <person name="Zhan S."/>
            <person name="Wang C."/>
        </authorList>
    </citation>
    <scope>NUCLEOTIDE SEQUENCE [LARGE SCALE GENOMIC DNA]</scope>
    <source>
        <strain evidence="5 6">ARSEF 7405</strain>
    </source>
</reference>
<dbReference type="Proteomes" id="UP000242877">
    <property type="component" value="Unassembled WGS sequence"/>
</dbReference>
<dbReference type="OrthoDB" id="75807at2759"/>
<evidence type="ECO:0000313" key="6">
    <source>
        <dbReference type="Proteomes" id="UP000242877"/>
    </source>
</evidence>
<dbReference type="Pfam" id="PF10187">
    <property type="entry name" value="FAM192A_Fyv6_N"/>
    <property type="match status" value="1"/>
</dbReference>
<dbReference type="VEuPathDB" id="FungiDB:AAP_02718"/>
<feature type="region of interest" description="Disordered" evidence="3">
    <location>
        <begin position="1"/>
        <end position="46"/>
    </location>
</feature>
<sequence length="237" mass="26603">MSRFVSGGTVDEPVEHDEEWAKAQRELEEERKQKADAGEQNSGKSLYEVLQENKAAKQEAFQESIRLKNQFRTLDEDEIEFLDSVLESTRAQEAAVTKETMEQLELFHRQREEAAKAEAANANLQDIISPEEQNWTTVHRKKRRREIEPLPGAKLRKRSTDQKSPTVEEPDEKKKKMLSLSAAAEKPNVAEPNARARKRIGSSKSPEETDQTISSPAAAATQPAAGLGLDAYSSDED</sequence>
<dbReference type="InterPro" id="IPR039845">
    <property type="entry name" value="FAM192A"/>
</dbReference>
<evidence type="ECO:0000256" key="1">
    <source>
        <dbReference type="ARBA" id="ARBA00004123"/>
    </source>
</evidence>
<feature type="domain" description="FAM192A/Fyv6 N-terminal" evidence="4">
    <location>
        <begin position="4"/>
        <end position="108"/>
    </location>
</feature>
<keyword evidence="2" id="KW-0539">Nucleus</keyword>
<dbReference type="InterPro" id="IPR019331">
    <property type="entry name" value="FAM192A/Fyv6_N"/>
</dbReference>
<dbReference type="GO" id="GO:0005634">
    <property type="term" value="C:nucleus"/>
    <property type="evidence" value="ECO:0007669"/>
    <property type="project" value="UniProtKB-SubCell"/>
</dbReference>